<name>A0A0N5AL25_9BILA</name>
<dbReference type="Proteomes" id="UP000046393">
    <property type="component" value="Unplaced"/>
</dbReference>
<protein>
    <submittedName>
        <fullName evidence="2">Ovule protein</fullName>
    </submittedName>
</protein>
<proteinExistence type="predicted"/>
<sequence>MGCCIKQVMDYGTKTNAHCRCSQSAVYRRTNSGLSLDYTVSRLSHPLERSKNTLIFSSKVICKQINNTTSISFTRQTQ</sequence>
<dbReference type="AlphaFoldDB" id="A0A0N5AL25"/>
<dbReference type="WBParaSite" id="SMUV_0000521701-mRNA-1">
    <property type="protein sequence ID" value="SMUV_0000521701-mRNA-1"/>
    <property type="gene ID" value="SMUV_0000521701"/>
</dbReference>
<organism evidence="1 2">
    <name type="scientific">Syphacia muris</name>
    <dbReference type="NCBI Taxonomy" id="451379"/>
    <lineage>
        <taxon>Eukaryota</taxon>
        <taxon>Metazoa</taxon>
        <taxon>Ecdysozoa</taxon>
        <taxon>Nematoda</taxon>
        <taxon>Chromadorea</taxon>
        <taxon>Rhabditida</taxon>
        <taxon>Spirurina</taxon>
        <taxon>Oxyuridomorpha</taxon>
        <taxon>Oxyuroidea</taxon>
        <taxon>Oxyuridae</taxon>
        <taxon>Syphacia</taxon>
    </lineage>
</organism>
<keyword evidence="1" id="KW-1185">Reference proteome</keyword>
<reference evidence="2" key="1">
    <citation type="submission" date="2017-02" db="UniProtKB">
        <authorList>
            <consortium name="WormBaseParasite"/>
        </authorList>
    </citation>
    <scope>IDENTIFICATION</scope>
</reference>
<evidence type="ECO:0000313" key="1">
    <source>
        <dbReference type="Proteomes" id="UP000046393"/>
    </source>
</evidence>
<accession>A0A0N5AL25</accession>
<evidence type="ECO:0000313" key="2">
    <source>
        <dbReference type="WBParaSite" id="SMUV_0000521701-mRNA-1"/>
    </source>
</evidence>